<dbReference type="RefSeq" id="WP_129188361.1">
    <property type="nucleotide sequence ID" value="NZ_CP035493.1"/>
</dbReference>
<accession>A0A4P6F4F5</accession>
<gene>
    <name evidence="2" type="ORF">ET471_11190</name>
</gene>
<name>A0A4P6F4F5_9MICO</name>
<keyword evidence="1" id="KW-0812">Transmembrane</keyword>
<evidence type="ECO:0000256" key="1">
    <source>
        <dbReference type="SAM" id="Phobius"/>
    </source>
</evidence>
<proteinExistence type="predicted"/>
<dbReference type="KEGG" id="xya:ET471_11190"/>
<dbReference type="AlphaFoldDB" id="A0A4P6F4F5"/>
<evidence type="ECO:0000313" key="3">
    <source>
        <dbReference type="Proteomes" id="UP000292118"/>
    </source>
</evidence>
<dbReference type="Proteomes" id="UP000292118">
    <property type="component" value="Chromosome"/>
</dbReference>
<dbReference type="EMBL" id="CP035493">
    <property type="protein sequence ID" value="QAY70522.1"/>
    <property type="molecule type" value="Genomic_DNA"/>
</dbReference>
<feature type="transmembrane region" description="Helical" evidence="1">
    <location>
        <begin position="146"/>
        <end position="170"/>
    </location>
</feature>
<keyword evidence="3" id="KW-1185">Reference proteome</keyword>
<sequence length="202" mass="23280">MSRRPRGPEPWDAMPQVAPRHSFERSARFWLNAYPRRWRELHGDEATGVLEEVALGGAEGLPRRLPRAEIVGLLKAGWALRWREHPPFWRWLAYRVLARRLPAAYWWWAADDIRSPWYPVVEGVGRFAAIVVGWLGWFLVPSLRGYGIYALDPWWCVVYAALFASMAFLARNSWRRRAWLKHVVDGNVPASVRPSGGEPGLA</sequence>
<organism evidence="2 3">
    <name type="scientific">Xylanimonas protaetiae</name>
    <dbReference type="NCBI Taxonomy" id="2509457"/>
    <lineage>
        <taxon>Bacteria</taxon>
        <taxon>Bacillati</taxon>
        <taxon>Actinomycetota</taxon>
        <taxon>Actinomycetes</taxon>
        <taxon>Micrococcales</taxon>
        <taxon>Promicromonosporaceae</taxon>
        <taxon>Xylanimonas</taxon>
    </lineage>
</organism>
<reference evidence="2 3" key="1">
    <citation type="submission" date="2019-01" db="EMBL/GenBank/DDBJ databases">
        <title>Genome sequencing of strain FW10M-9.</title>
        <authorList>
            <person name="Heo J."/>
            <person name="Kim S.-J."/>
            <person name="Kim J.-S."/>
            <person name="Hong S.-B."/>
            <person name="Kwon S.-W."/>
        </authorList>
    </citation>
    <scope>NUCLEOTIDE SEQUENCE [LARGE SCALE GENOMIC DNA]</scope>
    <source>
        <strain evidence="2 3">FW10M-9</strain>
    </source>
</reference>
<feature type="transmembrane region" description="Helical" evidence="1">
    <location>
        <begin position="123"/>
        <end position="140"/>
    </location>
</feature>
<evidence type="ECO:0000313" key="2">
    <source>
        <dbReference type="EMBL" id="QAY70522.1"/>
    </source>
</evidence>
<keyword evidence="1" id="KW-0472">Membrane</keyword>
<keyword evidence="1" id="KW-1133">Transmembrane helix</keyword>
<dbReference type="OrthoDB" id="4829762at2"/>
<protein>
    <submittedName>
        <fullName evidence="2">Uncharacterized protein</fullName>
    </submittedName>
</protein>